<sequence>MIRQAWVDKHGQASMGSQAWADKHGQTSMGSQVWVSWSSWEQLRETSMGRQQAWAAKHGQTSMGQLEQLGAAKRGVLHQQKGGSKFTL</sequence>
<reference evidence="2" key="1">
    <citation type="journal article" date="2019" name="Science">
        <title>Mutation of a bHLH transcription factor allowed almond domestication.</title>
        <authorList>
            <person name="Sanchez-Perez R."/>
            <person name="Pavan S."/>
            <person name="Mazzeo R."/>
            <person name="Moldovan C."/>
            <person name="Aiese Cigliano R."/>
            <person name="Del Cueto J."/>
            <person name="Ricciardi F."/>
            <person name="Lotti C."/>
            <person name="Ricciardi L."/>
            <person name="Dicenta F."/>
            <person name="Lopez-Marques R.L."/>
            <person name="Lindberg Moller B."/>
        </authorList>
    </citation>
    <scope>NUCLEOTIDE SEQUENCE</scope>
</reference>
<feature type="region of interest" description="Disordered" evidence="1">
    <location>
        <begin position="1"/>
        <end position="24"/>
    </location>
</feature>
<protein>
    <submittedName>
        <fullName evidence="2">Uncharacterized protein</fullName>
    </submittedName>
</protein>
<dbReference type="EMBL" id="AP020793">
    <property type="protein sequence ID" value="BBN68502.1"/>
    <property type="molecule type" value="Genomic_DNA"/>
</dbReference>
<feature type="compositionally biased region" description="Basic and acidic residues" evidence="1">
    <location>
        <begin position="1"/>
        <end position="11"/>
    </location>
</feature>
<evidence type="ECO:0000313" key="2">
    <source>
        <dbReference type="EMBL" id="BBN68502.1"/>
    </source>
</evidence>
<dbReference type="AlphaFoldDB" id="A0A5H2XNA4"/>
<organism evidence="2">
    <name type="scientific">Prunus dulcis</name>
    <name type="common">Almond</name>
    <name type="synonym">Amygdalus dulcis</name>
    <dbReference type="NCBI Taxonomy" id="3755"/>
    <lineage>
        <taxon>Eukaryota</taxon>
        <taxon>Viridiplantae</taxon>
        <taxon>Streptophyta</taxon>
        <taxon>Embryophyta</taxon>
        <taxon>Tracheophyta</taxon>
        <taxon>Spermatophyta</taxon>
        <taxon>Magnoliopsida</taxon>
        <taxon>eudicotyledons</taxon>
        <taxon>Gunneridae</taxon>
        <taxon>Pentapetalae</taxon>
        <taxon>rosids</taxon>
        <taxon>fabids</taxon>
        <taxon>Rosales</taxon>
        <taxon>Rosaceae</taxon>
        <taxon>Amygdaloideae</taxon>
        <taxon>Amygdaleae</taxon>
        <taxon>Prunus</taxon>
    </lineage>
</organism>
<evidence type="ECO:0000256" key="1">
    <source>
        <dbReference type="SAM" id="MobiDB-lite"/>
    </source>
</evidence>
<name>A0A5H2XNA4_PRUDU</name>
<gene>
    <name evidence="2" type="ORF">Prudu_456S000100</name>
</gene>
<accession>A0A5H2XNA4</accession>
<proteinExistence type="predicted"/>